<evidence type="ECO:0000256" key="2">
    <source>
        <dbReference type="ARBA" id="ARBA00003924"/>
    </source>
</evidence>
<protein>
    <recommendedName>
        <fullName evidence="6 9">3-dehydroquinate dehydratase</fullName>
        <shortName evidence="9">3-dehydroquinase</shortName>
        <ecNumber evidence="6 9">4.2.1.10</ecNumber>
    </recommendedName>
    <alternativeName>
        <fullName evidence="9">Type II DHQase</fullName>
    </alternativeName>
</protein>
<accession>A0A0L8C5U3</accession>
<gene>
    <name evidence="9" type="primary">aroQ</name>
    <name evidence="13" type="ORF">AC244_01615</name>
</gene>
<keyword evidence="7 9" id="KW-0057">Aromatic amino acid biosynthesis</keyword>
<dbReference type="OrthoDB" id="9790793at2"/>
<dbReference type="Gene3D" id="3.40.50.9100">
    <property type="entry name" value="Dehydroquinase, class II"/>
    <property type="match status" value="1"/>
</dbReference>
<evidence type="ECO:0000256" key="1">
    <source>
        <dbReference type="ARBA" id="ARBA00001864"/>
    </source>
</evidence>
<feature type="binding site" evidence="9 11">
    <location>
        <position position="112"/>
    </location>
    <ligand>
        <name>substrate</name>
    </ligand>
</feature>
<feature type="binding site" evidence="9 11">
    <location>
        <position position="75"/>
    </location>
    <ligand>
        <name>substrate</name>
    </ligand>
</feature>
<comment type="catalytic activity">
    <reaction evidence="1 9">
        <text>3-dehydroquinate = 3-dehydroshikimate + H2O</text>
        <dbReference type="Rhea" id="RHEA:21096"/>
        <dbReference type="ChEBI" id="CHEBI:15377"/>
        <dbReference type="ChEBI" id="CHEBI:16630"/>
        <dbReference type="ChEBI" id="CHEBI:32364"/>
        <dbReference type="EC" id="4.2.1.10"/>
    </reaction>
</comment>
<dbReference type="EC" id="4.2.1.10" evidence="6 9"/>
<feature type="active site" description="Proton donor" evidence="9 10">
    <location>
        <position position="101"/>
    </location>
</feature>
<dbReference type="InterPro" id="IPR036441">
    <property type="entry name" value="DHquinase_II_sf"/>
</dbReference>
<dbReference type="PANTHER" id="PTHR21272">
    <property type="entry name" value="CATABOLIC 3-DEHYDROQUINASE"/>
    <property type="match status" value="1"/>
</dbReference>
<evidence type="ECO:0000256" key="3">
    <source>
        <dbReference type="ARBA" id="ARBA00004902"/>
    </source>
</evidence>
<name>A0A0L8C5U3_ENSAD</name>
<keyword evidence="8 9" id="KW-0456">Lyase</keyword>
<dbReference type="GO" id="GO:0008652">
    <property type="term" value="P:amino acid biosynthetic process"/>
    <property type="evidence" value="ECO:0007669"/>
    <property type="project" value="UniProtKB-KW"/>
</dbReference>
<evidence type="ECO:0000256" key="12">
    <source>
        <dbReference type="PIRSR" id="PIRSR001399-3"/>
    </source>
</evidence>
<dbReference type="HAMAP" id="MF_00169">
    <property type="entry name" value="AroQ"/>
    <property type="match status" value="1"/>
</dbReference>
<dbReference type="NCBIfam" id="TIGR01088">
    <property type="entry name" value="aroQ"/>
    <property type="match status" value="1"/>
</dbReference>
<dbReference type="PROSITE" id="PS01029">
    <property type="entry name" value="DEHYDROQUINASE_II"/>
    <property type="match status" value="1"/>
</dbReference>
<dbReference type="GO" id="GO:0019631">
    <property type="term" value="P:quinate catabolic process"/>
    <property type="evidence" value="ECO:0007669"/>
    <property type="project" value="TreeGrafter"/>
</dbReference>
<dbReference type="EMBL" id="LGAP01000001">
    <property type="protein sequence ID" value="KOF22276.1"/>
    <property type="molecule type" value="Genomic_DNA"/>
</dbReference>
<keyword evidence="9" id="KW-0028">Amino-acid biosynthesis</keyword>
<proteinExistence type="inferred from homology"/>
<dbReference type="GO" id="GO:0009073">
    <property type="term" value="P:aromatic amino acid family biosynthetic process"/>
    <property type="evidence" value="ECO:0007669"/>
    <property type="project" value="UniProtKB-KW"/>
</dbReference>
<dbReference type="InterPro" id="IPR001874">
    <property type="entry name" value="DHquinase_II"/>
</dbReference>
<dbReference type="PATRIC" id="fig|106592.7.peg.344"/>
<feature type="binding site" evidence="9 11">
    <location>
        <position position="81"/>
    </location>
    <ligand>
        <name>substrate</name>
    </ligand>
</feature>
<dbReference type="CDD" id="cd00466">
    <property type="entry name" value="DHQase_II"/>
    <property type="match status" value="1"/>
</dbReference>
<dbReference type="GO" id="GO:0009423">
    <property type="term" value="P:chorismate biosynthetic process"/>
    <property type="evidence" value="ECO:0007669"/>
    <property type="project" value="UniProtKB-UniRule"/>
</dbReference>
<comment type="function">
    <text evidence="2 9">Catalyzes a trans-dehydration via an enolate intermediate.</text>
</comment>
<dbReference type="InterPro" id="IPR018509">
    <property type="entry name" value="DHquinase_II_CS"/>
</dbReference>
<dbReference type="PIRSF" id="PIRSF001399">
    <property type="entry name" value="DHquinase_II"/>
    <property type="match status" value="1"/>
</dbReference>
<evidence type="ECO:0000256" key="6">
    <source>
        <dbReference type="ARBA" id="ARBA00012060"/>
    </source>
</evidence>
<evidence type="ECO:0000256" key="10">
    <source>
        <dbReference type="PIRSR" id="PIRSR001399-1"/>
    </source>
</evidence>
<evidence type="ECO:0000256" key="7">
    <source>
        <dbReference type="ARBA" id="ARBA00023141"/>
    </source>
</evidence>
<dbReference type="AlphaFoldDB" id="A0A0L8C5U3"/>
<evidence type="ECO:0000256" key="5">
    <source>
        <dbReference type="ARBA" id="ARBA00011193"/>
    </source>
</evidence>
<dbReference type="UniPathway" id="UPA00053">
    <property type="reaction ID" value="UER00086"/>
</dbReference>
<comment type="pathway">
    <text evidence="3 9">Metabolic intermediate biosynthesis; chorismate biosynthesis; chorismate from D-erythrose 4-phosphate and phosphoenolpyruvate: step 3/7.</text>
</comment>
<evidence type="ECO:0000313" key="14">
    <source>
        <dbReference type="Proteomes" id="UP000037425"/>
    </source>
</evidence>
<feature type="site" description="Transition state stabilizer" evidence="9 12">
    <location>
        <position position="19"/>
    </location>
</feature>
<dbReference type="GO" id="GO:0003855">
    <property type="term" value="F:3-dehydroquinate dehydratase activity"/>
    <property type="evidence" value="ECO:0007669"/>
    <property type="project" value="UniProtKB-UniRule"/>
</dbReference>
<feature type="binding site" evidence="9 11">
    <location>
        <position position="88"/>
    </location>
    <ligand>
        <name>substrate</name>
    </ligand>
</feature>
<evidence type="ECO:0000313" key="13">
    <source>
        <dbReference type="EMBL" id="KOF22276.1"/>
    </source>
</evidence>
<evidence type="ECO:0000256" key="8">
    <source>
        <dbReference type="ARBA" id="ARBA00023239"/>
    </source>
</evidence>
<feature type="binding site" evidence="9 11">
    <location>
        <begin position="102"/>
        <end position="103"/>
    </location>
    <ligand>
        <name>substrate</name>
    </ligand>
</feature>
<organism evidence="13 14">
    <name type="scientific">Ensifer adhaerens</name>
    <name type="common">Sinorhizobium morelense</name>
    <dbReference type="NCBI Taxonomy" id="106592"/>
    <lineage>
        <taxon>Bacteria</taxon>
        <taxon>Pseudomonadati</taxon>
        <taxon>Pseudomonadota</taxon>
        <taxon>Alphaproteobacteria</taxon>
        <taxon>Hyphomicrobiales</taxon>
        <taxon>Rhizobiaceae</taxon>
        <taxon>Sinorhizobium/Ensifer group</taxon>
        <taxon>Ensifer</taxon>
    </lineage>
</organism>
<dbReference type="Pfam" id="PF01220">
    <property type="entry name" value="DHquinase_II"/>
    <property type="match status" value="1"/>
</dbReference>
<dbReference type="NCBIfam" id="NF003807">
    <property type="entry name" value="PRK05395.1-4"/>
    <property type="match status" value="1"/>
</dbReference>
<dbReference type="NCBIfam" id="NF003806">
    <property type="entry name" value="PRK05395.1-3"/>
    <property type="match status" value="1"/>
</dbReference>
<comment type="caution">
    <text evidence="13">The sequence shown here is derived from an EMBL/GenBank/DDBJ whole genome shotgun (WGS) entry which is preliminary data.</text>
</comment>
<sequence>MPTKIFVLNGPNLNALGKREPGIYGGQTLADIEAMCTTEGKALGLEVDFRQSNHEGTLVDWLHEAGEKAAGVAINPAAYGHTSIALHDAIRAIGIPVVELHLSNIHAREEFRHKSMIAPAVKGVICGFGAQSYILALHALKNLTETSK</sequence>
<dbReference type="SUPFAM" id="SSF52304">
    <property type="entry name" value="Type II 3-dehydroquinate dehydratase"/>
    <property type="match status" value="1"/>
</dbReference>
<evidence type="ECO:0000256" key="11">
    <source>
        <dbReference type="PIRSR" id="PIRSR001399-2"/>
    </source>
</evidence>
<dbReference type="RefSeq" id="WP_053247093.1">
    <property type="nucleotide sequence ID" value="NZ_LGAP01000001.1"/>
</dbReference>
<dbReference type="Proteomes" id="UP000037425">
    <property type="component" value="Unassembled WGS sequence"/>
</dbReference>
<evidence type="ECO:0000256" key="4">
    <source>
        <dbReference type="ARBA" id="ARBA00011037"/>
    </source>
</evidence>
<reference evidence="14" key="1">
    <citation type="submission" date="2015-07" db="EMBL/GenBank/DDBJ databases">
        <title>Whole genome sequence of an Ensifer adhaerens strain isolated from a cave pool in the Wind Cave National Park.</title>
        <authorList>
            <person name="Eng W.W.H."/>
            <person name="Gan H.M."/>
            <person name="Barton H.A."/>
            <person name="Savka M.A."/>
        </authorList>
    </citation>
    <scope>NUCLEOTIDE SEQUENCE [LARGE SCALE GENOMIC DNA]</scope>
    <source>
        <strain evidence="14">SD006</strain>
    </source>
</reference>
<comment type="subunit">
    <text evidence="5 9">Homododecamer.</text>
</comment>
<evidence type="ECO:0000256" key="9">
    <source>
        <dbReference type="HAMAP-Rule" id="MF_00169"/>
    </source>
</evidence>
<feature type="active site" description="Proton acceptor" evidence="9 10">
    <location>
        <position position="24"/>
    </location>
</feature>
<dbReference type="NCBIfam" id="NF003805">
    <property type="entry name" value="PRK05395.1-2"/>
    <property type="match status" value="1"/>
</dbReference>
<comment type="similarity">
    <text evidence="4 9">Belongs to the type-II 3-dehydroquinase family.</text>
</comment>
<dbReference type="PANTHER" id="PTHR21272:SF3">
    <property type="entry name" value="CATABOLIC 3-DEHYDROQUINASE"/>
    <property type="match status" value="1"/>
</dbReference>